<evidence type="ECO:0000313" key="2">
    <source>
        <dbReference type="Proteomes" id="UP000291097"/>
    </source>
</evidence>
<evidence type="ECO:0000313" key="1">
    <source>
        <dbReference type="EMBL" id="RZV06258.1"/>
    </source>
</evidence>
<gene>
    <name evidence="1" type="ORF">BDK88_3803</name>
</gene>
<comment type="caution">
    <text evidence="1">The sequence shown here is derived from an EMBL/GenBank/DDBJ whole genome shotgun (WGS) entry which is preliminary data.</text>
</comment>
<dbReference type="OrthoDB" id="181630at2157"/>
<dbReference type="Proteomes" id="UP000291097">
    <property type="component" value="Unassembled WGS sequence"/>
</dbReference>
<name>A0A482YBM6_9EURY</name>
<reference evidence="1 2" key="1">
    <citation type="submission" date="2019-02" db="EMBL/GenBank/DDBJ databases">
        <title>Genomic Encyclopedia of Archaeal and Bacterial Type Strains, Phase II (KMG-II): from individual species to whole genera.</title>
        <authorList>
            <person name="Goeker M."/>
        </authorList>
    </citation>
    <scope>NUCLEOTIDE SEQUENCE [LARGE SCALE GENOMIC DNA]</scope>
    <source>
        <strain evidence="1 2">DSM 18328</strain>
    </source>
</reference>
<proteinExistence type="predicted"/>
<dbReference type="EMBL" id="SHMP01000008">
    <property type="protein sequence ID" value="RZV06258.1"/>
    <property type="molecule type" value="Genomic_DNA"/>
</dbReference>
<accession>A0A482YBM6</accession>
<dbReference type="AlphaFoldDB" id="A0A482YBM6"/>
<sequence length="62" mass="7545">MEYDEIDLRLRERDGQRIIEIDGYFRPHPESKTSEYRRHAIIDLTEDQAQTLYDELEECLTE</sequence>
<organism evidence="1 2">
    <name type="scientific">Natrinema hispanicum</name>
    <dbReference type="NCBI Taxonomy" id="392421"/>
    <lineage>
        <taxon>Archaea</taxon>
        <taxon>Methanobacteriati</taxon>
        <taxon>Methanobacteriota</taxon>
        <taxon>Stenosarchaea group</taxon>
        <taxon>Halobacteria</taxon>
        <taxon>Halobacteriales</taxon>
        <taxon>Natrialbaceae</taxon>
        <taxon>Natrinema</taxon>
    </lineage>
</organism>
<protein>
    <submittedName>
        <fullName evidence="1">Uncharacterized protein</fullName>
    </submittedName>
</protein>
<dbReference type="RefSeq" id="WP_130501597.1">
    <property type="nucleotide sequence ID" value="NZ_SHMP01000008.1"/>
</dbReference>